<evidence type="ECO:0000313" key="2">
    <source>
        <dbReference type="EMBL" id="SQD78344.1"/>
    </source>
</evidence>
<keyword evidence="1" id="KW-0732">Signal</keyword>
<dbReference type="AlphaFoldDB" id="A0A330LMW9"/>
<gene>
    <name evidence="2" type="ORF">MORIYA_1866</name>
</gene>
<evidence type="ECO:0008006" key="4">
    <source>
        <dbReference type="Google" id="ProtNLM"/>
    </source>
</evidence>
<dbReference type="KEGG" id="mya:MORIYA_1866"/>
<feature type="signal peptide" evidence="1">
    <location>
        <begin position="1"/>
        <end position="30"/>
    </location>
</feature>
<name>A0A330LMW9_9GAMM</name>
<feature type="chain" id="PRO_5016448919" description="Lipoprotein" evidence="1">
    <location>
        <begin position="31"/>
        <end position="352"/>
    </location>
</feature>
<protein>
    <recommendedName>
        <fullName evidence="4">Lipoprotein</fullName>
    </recommendedName>
</protein>
<evidence type="ECO:0000313" key="3">
    <source>
        <dbReference type="Proteomes" id="UP000250163"/>
    </source>
</evidence>
<evidence type="ECO:0000256" key="1">
    <source>
        <dbReference type="SAM" id="SignalP"/>
    </source>
</evidence>
<accession>A0A330LMW9</accession>
<dbReference type="EMBL" id="LS483250">
    <property type="protein sequence ID" value="SQD78344.1"/>
    <property type="molecule type" value="Genomic_DNA"/>
</dbReference>
<sequence length="352" mass="38354">MLSNNSLLNKKLLMKRLSLLILTAALGLQGCNSSNESKTITPTKPVVPTKPTISAVHEIKPSDVANYIAEFKSQQSRLKLVFDGVESKISHIENTKDSMILKYDQGLAIFGYDFDNDEPLRSLQLLEGDTSDLANFKITRTLMGVNIEINEDDDTMIYSGSVKDIATGNLYLVDLYINESLQGAGDSKLVINGNKATLSGTLGTSTYIQIQNMINTTSVDTLILSNVPGSKNDGINMHTGRLIRSAHLTTFMPKNGEAYSGGVDLFAAGSLRIYEMGGKIGVHSWCCTDDGKDAGQLSKNDKAHGAQLTYFREMLGDVKGPEFYFFTINAAPAKGMHLMTPQEMAKYTLTAP</sequence>
<dbReference type="Proteomes" id="UP000250163">
    <property type="component" value="Chromosome MORIYA"/>
</dbReference>
<reference evidence="3" key="1">
    <citation type="submission" date="2018-05" db="EMBL/GenBank/DDBJ databases">
        <authorList>
            <person name="Cea G.-C."/>
            <person name="William W."/>
        </authorList>
    </citation>
    <scope>NUCLEOTIDE SEQUENCE [LARGE SCALE GENOMIC DNA]</scope>
    <source>
        <strain evidence="3">DB21MT 5</strain>
    </source>
</reference>
<keyword evidence="3" id="KW-1185">Reference proteome</keyword>
<organism evidence="2 3">
    <name type="scientific">Moritella yayanosii</name>
    <dbReference type="NCBI Taxonomy" id="69539"/>
    <lineage>
        <taxon>Bacteria</taxon>
        <taxon>Pseudomonadati</taxon>
        <taxon>Pseudomonadota</taxon>
        <taxon>Gammaproteobacteria</taxon>
        <taxon>Alteromonadales</taxon>
        <taxon>Moritellaceae</taxon>
        <taxon>Moritella</taxon>
    </lineage>
</organism>
<proteinExistence type="predicted"/>